<sequence length="51" mass="6443">MKRVILQGKVWEVRHLLKMYAKKYTYVYEWINDLDHPQRKPAKIYQFPKQY</sequence>
<dbReference type="Proteomes" id="UP000743899">
    <property type="component" value="Unassembled WGS sequence"/>
</dbReference>
<comment type="caution">
    <text evidence="1">The sequence shown here is derived from an EMBL/GenBank/DDBJ whole genome shotgun (WGS) entry which is preliminary data.</text>
</comment>
<organism evidence="1 2">
    <name type="scientific">Pallidibacillus pasinlerensis</name>
    <dbReference type="NCBI Taxonomy" id="2703818"/>
    <lineage>
        <taxon>Bacteria</taxon>
        <taxon>Bacillati</taxon>
        <taxon>Bacillota</taxon>
        <taxon>Bacilli</taxon>
        <taxon>Bacillales</taxon>
        <taxon>Bacillaceae</taxon>
        <taxon>Pallidibacillus</taxon>
    </lineage>
</organism>
<dbReference type="InterPro" id="IPR025177">
    <property type="entry name" value="MciZ"/>
</dbReference>
<protein>
    <submittedName>
        <fullName evidence="1">Z-ring formation inhibitor MciZ</fullName>
    </submittedName>
</protein>
<reference evidence="1 2" key="1">
    <citation type="submission" date="2020-01" db="EMBL/GenBank/DDBJ databases">
        <title>A novel Bacillus sp. from Pasinler.</title>
        <authorList>
            <person name="Adiguzel A."/>
            <person name="Ay H."/>
            <person name="Baltaci M.O."/>
        </authorList>
    </citation>
    <scope>NUCLEOTIDE SEQUENCE [LARGE SCALE GENOMIC DNA]</scope>
    <source>
        <strain evidence="1 2">P1</strain>
    </source>
</reference>
<dbReference type="Pfam" id="PF13072">
    <property type="entry name" value="MciZ"/>
    <property type="match status" value="1"/>
</dbReference>
<name>A0ABX0A719_9BACI</name>
<dbReference type="EMBL" id="JAACYS010000054">
    <property type="protein sequence ID" value="NCU18294.1"/>
    <property type="molecule type" value="Genomic_DNA"/>
</dbReference>
<keyword evidence="2" id="KW-1185">Reference proteome</keyword>
<evidence type="ECO:0000313" key="2">
    <source>
        <dbReference type="Proteomes" id="UP000743899"/>
    </source>
</evidence>
<accession>A0ABX0A719</accession>
<dbReference type="RefSeq" id="WP_161921124.1">
    <property type="nucleotide sequence ID" value="NZ_JAACYS010000054.1"/>
</dbReference>
<gene>
    <name evidence="1" type="primary">mciZ</name>
    <name evidence="1" type="ORF">GW534_11260</name>
</gene>
<proteinExistence type="predicted"/>
<evidence type="ECO:0000313" key="1">
    <source>
        <dbReference type="EMBL" id="NCU18294.1"/>
    </source>
</evidence>